<evidence type="ECO:0000259" key="1">
    <source>
        <dbReference type="Pfam" id="PF09361"/>
    </source>
</evidence>
<keyword evidence="3" id="KW-1185">Reference proteome</keyword>
<organism evidence="2 3">
    <name type="scientific">Xanthobacter agilis</name>
    <dbReference type="NCBI Taxonomy" id="47492"/>
    <lineage>
        <taxon>Bacteria</taxon>
        <taxon>Pseudomonadati</taxon>
        <taxon>Pseudomonadota</taxon>
        <taxon>Alphaproteobacteria</taxon>
        <taxon>Hyphomicrobiales</taxon>
        <taxon>Xanthobacteraceae</taxon>
        <taxon>Xanthobacter</taxon>
    </lineage>
</organism>
<dbReference type="EMBL" id="JAUSVY010000006">
    <property type="protein sequence ID" value="MDQ0506033.1"/>
    <property type="molecule type" value="Genomic_DNA"/>
</dbReference>
<name>A0ABU0LFZ6_XANAG</name>
<evidence type="ECO:0000313" key="3">
    <source>
        <dbReference type="Proteomes" id="UP001241747"/>
    </source>
</evidence>
<proteinExistence type="predicted"/>
<sequence>MTKFGPNLELPAEVRAVAEKNVAQAREAFETLFKNARDAVGQSEGQLEEVCAGVNDLRQKAIGLMEANMESGFDFLQKLMSAKTPQELLSFQAEFLSTQVQKVSEQAKALGADAKALGETTARTLDERARALAERVKELSAAAAKSAQSAAQDLKTVGESVVNEAKAKATEALDPNQKP</sequence>
<evidence type="ECO:0000313" key="2">
    <source>
        <dbReference type="EMBL" id="MDQ0506033.1"/>
    </source>
</evidence>
<reference evidence="2 3" key="1">
    <citation type="submission" date="2023-07" db="EMBL/GenBank/DDBJ databases">
        <title>Genomic Encyclopedia of Type Strains, Phase IV (KMG-IV): sequencing the most valuable type-strain genomes for metagenomic binning, comparative biology and taxonomic classification.</title>
        <authorList>
            <person name="Goeker M."/>
        </authorList>
    </citation>
    <scope>NUCLEOTIDE SEQUENCE [LARGE SCALE GENOMIC DNA]</scope>
    <source>
        <strain evidence="2 3">DSM 3770</strain>
    </source>
</reference>
<gene>
    <name evidence="2" type="ORF">QOZ94_002837</name>
</gene>
<accession>A0ABU0LFZ6</accession>
<comment type="caution">
    <text evidence="2">The sequence shown here is derived from an EMBL/GenBank/DDBJ whole genome shotgun (WGS) entry which is preliminary data.</text>
</comment>
<dbReference type="InterPro" id="IPR018968">
    <property type="entry name" value="Phasin"/>
</dbReference>
<dbReference type="Proteomes" id="UP001241747">
    <property type="component" value="Unassembled WGS sequence"/>
</dbReference>
<dbReference type="RefSeq" id="WP_237343876.1">
    <property type="nucleotide sequence ID" value="NZ_JABWGX010000001.1"/>
</dbReference>
<feature type="domain" description="Phasin" evidence="1">
    <location>
        <begin position="49"/>
        <end position="128"/>
    </location>
</feature>
<protein>
    <submittedName>
        <fullName evidence="2">Phasin</fullName>
    </submittedName>
</protein>
<dbReference type="Pfam" id="PF09361">
    <property type="entry name" value="Phasin_2"/>
    <property type="match status" value="1"/>
</dbReference>